<dbReference type="SUPFAM" id="SSF56300">
    <property type="entry name" value="Metallo-dependent phosphatases"/>
    <property type="match status" value="1"/>
</dbReference>
<dbReference type="PANTHER" id="PTHR11124">
    <property type="entry name" value="VACUOLAR SORTING PROTEIN VPS29"/>
    <property type="match status" value="1"/>
</dbReference>
<dbReference type="GO" id="GO:0016787">
    <property type="term" value="F:hydrolase activity"/>
    <property type="evidence" value="ECO:0007669"/>
    <property type="project" value="UniProtKB-UniRule"/>
</dbReference>
<protein>
    <recommendedName>
        <fullName evidence="3">Phosphoesterase</fullName>
        <ecNumber evidence="3">3.1.4.-</ecNumber>
    </recommendedName>
</protein>
<keyword evidence="2" id="KW-0378">Hydrolase</keyword>
<dbReference type="GO" id="GO:0046872">
    <property type="term" value="F:metal ion binding"/>
    <property type="evidence" value="ECO:0007669"/>
    <property type="project" value="UniProtKB-KW"/>
</dbReference>
<dbReference type="InterPro" id="IPR000979">
    <property type="entry name" value="Phosphodiesterase_MJ0936/Vps29"/>
</dbReference>
<dbReference type="InterPro" id="IPR024654">
    <property type="entry name" value="Calcineurin-like_PHP_lpxH"/>
</dbReference>
<feature type="domain" description="Calcineurin-like phosphoesterase" evidence="4">
    <location>
        <begin position="4"/>
        <end position="143"/>
    </location>
</feature>
<dbReference type="GeneID" id="1477395"/>
<organism evidence="5 6">
    <name type="scientific">Methanopyrus kandleri</name>
    <dbReference type="NCBI Taxonomy" id="2320"/>
    <lineage>
        <taxon>Archaea</taxon>
        <taxon>Methanobacteriati</taxon>
        <taxon>Methanobacteriota</taxon>
        <taxon>Methanomada group</taxon>
        <taxon>Methanopyri</taxon>
        <taxon>Methanopyrales</taxon>
        <taxon>Methanopyraceae</taxon>
        <taxon>Methanopyrus</taxon>
    </lineage>
</organism>
<dbReference type="NCBIfam" id="TIGR00040">
    <property type="entry name" value="yfcE"/>
    <property type="match status" value="1"/>
</dbReference>
<dbReference type="AlphaFoldDB" id="A0A832TII7"/>
<proteinExistence type="inferred from homology"/>
<name>A0A832TII7_9EURY</name>
<dbReference type="Proteomes" id="UP000619545">
    <property type="component" value="Unassembled WGS sequence"/>
</dbReference>
<gene>
    <name evidence="5" type="ORF">HA336_06000</name>
</gene>
<dbReference type="EMBL" id="DUJS01000004">
    <property type="protein sequence ID" value="HII70768.1"/>
    <property type="molecule type" value="Genomic_DNA"/>
</dbReference>
<dbReference type="Gene3D" id="3.60.21.10">
    <property type="match status" value="1"/>
</dbReference>
<dbReference type="EC" id="3.1.4.-" evidence="3"/>
<reference evidence="5" key="1">
    <citation type="journal article" date="2020" name="bioRxiv">
        <title>A rank-normalized archaeal taxonomy based on genome phylogeny resolves widespread incomplete and uneven classifications.</title>
        <authorList>
            <person name="Rinke C."/>
            <person name="Chuvochina M."/>
            <person name="Mussig A.J."/>
            <person name="Chaumeil P.-A."/>
            <person name="Waite D.W."/>
            <person name="Whitman W.B."/>
            <person name="Parks D.H."/>
            <person name="Hugenholtz P."/>
        </authorList>
    </citation>
    <scope>NUCLEOTIDE SEQUENCE</scope>
    <source>
        <strain evidence="5">UBA8853</strain>
    </source>
</reference>
<accession>A0A832TII7</accession>
<comment type="caution">
    <text evidence="5">The sequence shown here is derived from an EMBL/GenBank/DDBJ whole genome shotgun (WGS) entry which is preliminary data.</text>
</comment>
<dbReference type="OMA" id="VRGNMDY"/>
<keyword evidence="1 3" id="KW-0479">Metal-binding</keyword>
<comment type="similarity">
    <text evidence="3">Belongs to the metallophosphoesterase superfamily. YfcE family.</text>
</comment>
<dbReference type="InterPro" id="IPR020935">
    <property type="entry name" value="PdiEstase_YfcE_CS"/>
</dbReference>
<evidence type="ECO:0000313" key="5">
    <source>
        <dbReference type="EMBL" id="HII70768.1"/>
    </source>
</evidence>
<dbReference type="InterPro" id="IPR029052">
    <property type="entry name" value="Metallo-depent_PP-like"/>
</dbReference>
<dbReference type="Pfam" id="PF12850">
    <property type="entry name" value="Metallophos_2"/>
    <property type="match status" value="1"/>
</dbReference>
<sequence length="183" mass="19846">MITVLVLGDAHIPERAQEVPHTLKRKIEELAPVDVVISPGDYTTEDTIEWIASLGEKALMVVGNCDFGLPLPPRVTEDIGEVKVTVDHGSGVHPRGDPDQLAAIAEEEGADVIFTGHTHRPEFKEHRGVLIVNPGSLTGVPSGGGPSPGPSFMYGTIDGKEVWMKLYMLKGDRLETEEFETEL</sequence>
<evidence type="ECO:0000256" key="1">
    <source>
        <dbReference type="ARBA" id="ARBA00022723"/>
    </source>
</evidence>
<evidence type="ECO:0000256" key="3">
    <source>
        <dbReference type="RuleBase" id="RU362039"/>
    </source>
</evidence>
<dbReference type="PROSITE" id="PS01269">
    <property type="entry name" value="UPF0025"/>
    <property type="match status" value="1"/>
</dbReference>
<comment type="cofactor">
    <cofactor evidence="3">
        <name>a divalent metal cation</name>
        <dbReference type="ChEBI" id="CHEBI:60240"/>
    </cofactor>
</comment>
<evidence type="ECO:0000256" key="2">
    <source>
        <dbReference type="ARBA" id="ARBA00022801"/>
    </source>
</evidence>
<evidence type="ECO:0000313" key="6">
    <source>
        <dbReference type="Proteomes" id="UP000619545"/>
    </source>
</evidence>
<dbReference type="RefSeq" id="WP_011018464.1">
    <property type="nucleotide sequence ID" value="NZ_DUJS01000004.1"/>
</dbReference>
<evidence type="ECO:0000259" key="4">
    <source>
        <dbReference type="Pfam" id="PF12850"/>
    </source>
</evidence>